<dbReference type="EMBL" id="WHUW01000080">
    <property type="protein sequence ID" value="KAF8427198.1"/>
    <property type="molecule type" value="Genomic_DNA"/>
</dbReference>
<keyword evidence="4" id="KW-1185">Reference proteome</keyword>
<reference evidence="3" key="1">
    <citation type="submission" date="2019-10" db="EMBL/GenBank/DDBJ databases">
        <authorList>
            <consortium name="DOE Joint Genome Institute"/>
            <person name="Kuo A."/>
            <person name="Miyauchi S."/>
            <person name="Kiss E."/>
            <person name="Drula E."/>
            <person name="Kohler A."/>
            <person name="Sanchez-Garcia M."/>
            <person name="Andreopoulos B."/>
            <person name="Barry K.W."/>
            <person name="Bonito G."/>
            <person name="Buee M."/>
            <person name="Carver A."/>
            <person name="Chen C."/>
            <person name="Cichocki N."/>
            <person name="Clum A."/>
            <person name="Culley D."/>
            <person name="Crous P.W."/>
            <person name="Fauchery L."/>
            <person name="Girlanda M."/>
            <person name="Hayes R."/>
            <person name="Keri Z."/>
            <person name="LaButti K."/>
            <person name="Lipzen A."/>
            <person name="Lombard V."/>
            <person name="Magnuson J."/>
            <person name="Maillard F."/>
            <person name="Morin E."/>
            <person name="Murat C."/>
            <person name="Nolan M."/>
            <person name="Ohm R."/>
            <person name="Pangilinan J."/>
            <person name="Pereira M."/>
            <person name="Perotto S."/>
            <person name="Peter M."/>
            <person name="Riley R."/>
            <person name="Sitrit Y."/>
            <person name="Stielow B."/>
            <person name="Szollosi G."/>
            <person name="Zifcakova L."/>
            <person name="Stursova M."/>
            <person name="Spatafora J.W."/>
            <person name="Tedersoo L."/>
            <person name="Vaario L.-M."/>
            <person name="Yamada A."/>
            <person name="Yan M."/>
            <person name="Wang P."/>
            <person name="Xu J."/>
            <person name="Bruns T."/>
            <person name="Baldrian P."/>
            <person name="Vilgalys R."/>
            <person name="Henrissat B."/>
            <person name="Grigoriev I.V."/>
            <person name="Hibbett D."/>
            <person name="Nagy L.G."/>
            <person name="Martin F.M."/>
        </authorList>
    </citation>
    <scope>NUCLEOTIDE SEQUENCE</scope>
    <source>
        <strain evidence="3">BED1</strain>
    </source>
</reference>
<dbReference type="InterPro" id="IPR011009">
    <property type="entry name" value="Kinase-like_dom_sf"/>
</dbReference>
<protein>
    <submittedName>
        <fullName evidence="3">Kinase-like domain-containing protein</fullName>
    </submittedName>
</protein>
<dbReference type="PANTHER" id="PTHR44167:SF24">
    <property type="entry name" value="SERINE_THREONINE-PROTEIN KINASE CHK2"/>
    <property type="match status" value="1"/>
</dbReference>
<feature type="region of interest" description="Disordered" evidence="1">
    <location>
        <begin position="188"/>
        <end position="215"/>
    </location>
</feature>
<dbReference type="PANTHER" id="PTHR44167">
    <property type="entry name" value="OVARIAN-SPECIFIC SERINE/THREONINE-PROTEIN KINASE LOK-RELATED"/>
    <property type="match status" value="1"/>
</dbReference>
<dbReference type="AlphaFoldDB" id="A0AAD4BG26"/>
<feature type="region of interest" description="Disordered" evidence="1">
    <location>
        <begin position="443"/>
        <end position="485"/>
    </location>
</feature>
<feature type="compositionally biased region" description="Basic and acidic residues" evidence="1">
    <location>
        <begin position="189"/>
        <end position="203"/>
    </location>
</feature>
<comment type="caution">
    <text evidence="3">The sequence shown here is derived from an EMBL/GenBank/DDBJ whole genome shotgun (WGS) entry which is preliminary data.</text>
</comment>
<dbReference type="SMART" id="SM00220">
    <property type="entry name" value="S_TKc"/>
    <property type="match status" value="1"/>
</dbReference>
<name>A0AAD4BG26_BOLED</name>
<dbReference type="GO" id="GO:0004674">
    <property type="term" value="F:protein serine/threonine kinase activity"/>
    <property type="evidence" value="ECO:0007669"/>
    <property type="project" value="TreeGrafter"/>
</dbReference>
<dbReference type="SUPFAM" id="SSF56112">
    <property type="entry name" value="Protein kinase-like (PK-like)"/>
    <property type="match status" value="1"/>
</dbReference>
<dbReference type="GO" id="GO:0044773">
    <property type="term" value="P:mitotic DNA damage checkpoint signaling"/>
    <property type="evidence" value="ECO:0007669"/>
    <property type="project" value="TreeGrafter"/>
</dbReference>
<feature type="domain" description="Protein kinase" evidence="2">
    <location>
        <begin position="221"/>
        <end position="485"/>
    </location>
</feature>
<evidence type="ECO:0000259" key="2">
    <source>
        <dbReference type="PROSITE" id="PS50011"/>
    </source>
</evidence>
<feature type="compositionally biased region" description="Basic and acidic residues" evidence="1">
    <location>
        <begin position="456"/>
        <end position="475"/>
    </location>
</feature>
<evidence type="ECO:0000313" key="3">
    <source>
        <dbReference type="EMBL" id="KAF8427198.1"/>
    </source>
</evidence>
<proteinExistence type="predicted"/>
<dbReference type="InterPro" id="IPR000719">
    <property type="entry name" value="Prot_kinase_dom"/>
</dbReference>
<evidence type="ECO:0000256" key="1">
    <source>
        <dbReference type="SAM" id="MobiDB-lite"/>
    </source>
</evidence>
<dbReference type="Proteomes" id="UP001194468">
    <property type="component" value="Unassembled WGS sequence"/>
</dbReference>
<dbReference type="Gene3D" id="1.10.510.10">
    <property type="entry name" value="Transferase(Phosphotransferase) domain 1"/>
    <property type="match status" value="1"/>
</dbReference>
<dbReference type="Pfam" id="PF00069">
    <property type="entry name" value="Pkinase"/>
    <property type="match status" value="1"/>
</dbReference>
<reference evidence="3" key="2">
    <citation type="journal article" date="2020" name="Nat. Commun.">
        <title>Large-scale genome sequencing of mycorrhizal fungi provides insights into the early evolution of symbiotic traits.</title>
        <authorList>
            <person name="Miyauchi S."/>
            <person name="Kiss E."/>
            <person name="Kuo A."/>
            <person name="Drula E."/>
            <person name="Kohler A."/>
            <person name="Sanchez-Garcia M."/>
            <person name="Morin E."/>
            <person name="Andreopoulos B."/>
            <person name="Barry K.W."/>
            <person name="Bonito G."/>
            <person name="Buee M."/>
            <person name="Carver A."/>
            <person name="Chen C."/>
            <person name="Cichocki N."/>
            <person name="Clum A."/>
            <person name="Culley D."/>
            <person name="Crous P.W."/>
            <person name="Fauchery L."/>
            <person name="Girlanda M."/>
            <person name="Hayes R.D."/>
            <person name="Keri Z."/>
            <person name="LaButti K."/>
            <person name="Lipzen A."/>
            <person name="Lombard V."/>
            <person name="Magnuson J."/>
            <person name="Maillard F."/>
            <person name="Murat C."/>
            <person name="Nolan M."/>
            <person name="Ohm R.A."/>
            <person name="Pangilinan J."/>
            <person name="Pereira M.F."/>
            <person name="Perotto S."/>
            <person name="Peter M."/>
            <person name="Pfister S."/>
            <person name="Riley R."/>
            <person name="Sitrit Y."/>
            <person name="Stielow J.B."/>
            <person name="Szollosi G."/>
            <person name="Zifcakova L."/>
            <person name="Stursova M."/>
            <person name="Spatafora J.W."/>
            <person name="Tedersoo L."/>
            <person name="Vaario L.M."/>
            <person name="Yamada A."/>
            <person name="Yan M."/>
            <person name="Wang P."/>
            <person name="Xu J."/>
            <person name="Bruns T."/>
            <person name="Baldrian P."/>
            <person name="Vilgalys R."/>
            <person name="Dunand C."/>
            <person name="Henrissat B."/>
            <person name="Grigoriev I.V."/>
            <person name="Hibbett D."/>
            <person name="Nagy L.G."/>
            <person name="Martin F.M."/>
        </authorList>
    </citation>
    <scope>NUCLEOTIDE SEQUENCE</scope>
    <source>
        <strain evidence="3">BED1</strain>
    </source>
</reference>
<sequence length="485" mass="55906">MMASIFFDAFLFPANGRKTAWKYKRWPITVVVQREGEPLRQYSPRNDFLISNSALPRLLVQVNSTPKTQFPKDLRRMLATGAFVVRFANNFVSKFSQRKDFVLCTFFIAANGTATRYNLFQKLDGKKVYYTKKAFLFDDPLGRVEFARHLYNLRAELDQKEDQGAEDAVKALVDQVKKCKMKLMYTKSETGRGKHTESNHDDPAGGGGGNGHNAQLRAHGYELEPKIIMDDSGGTLEPVYKTPDHILTVYKRTNPNKMFIAKKVREESDELEILKFLDTMRPKSDHVISLVDSFDEWAIFPRMTTIEYYVDVSRKELQSKLPQVCLGLIEGVAYLHRLCIAHRDIKPDNLVVDKNFTLQIIDFDVAMRVQDEDEEVDDQCGTERWMAPEVKKKLWHSPIKADRWSCGLVLLFLLGVSSKEDISLKRFARSLMAHDPKERPSLLKWDKYLPPPFSDSDARETSQLRRDRVEGDGEMTKPNVKKQRH</sequence>
<gene>
    <name evidence="3" type="ORF">L210DRAFT_3173646</name>
</gene>
<dbReference type="PROSITE" id="PS00108">
    <property type="entry name" value="PROTEIN_KINASE_ST"/>
    <property type="match status" value="1"/>
</dbReference>
<dbReference type="GO" id="GO:0005634">
    <property type="term" value="C:nucleus"/>
    <property type="evidence" value="ECO:0007669"/>
    <property type="project" value="TreeGrafter"/>
</dbReference>
<dbReference type="PROSITE" id="PS50011">
    <property type="entry name" value="PROTEIN_KINASE_DOM"/>
    <property type="match status" value="1"/>
</dbReference>
<organism evidence="3 4">
    <name type="scientific">Boletus edulis BED1</name>
    <dbReference type="NCBI Taxonomy" id="1328754"/>
    <lineage>
        <taxon>Eukaryota</taxon>
        <taxon>Fungi</taxon>
        <taxon>Dikarya</taxon>
        <taxon>Basidiomycota</taxon>
        <taxon>Agaricomycotina</taxon>
        <taxon>Agaricomycetes</taxon>
        <taxon>Agaricomycetidae</taxon>
        <taxon>Boletales</taxon>
        <taxon>Boletineae</taxon>
        <taxon>Boletaceae</taxon>
        <taxon>Boletoideae</taxon>
        <taxon>Boletus</taxon>
    </lineage>
</organism>
<accession>A0AAD4BG26</accession>
<evidence type="ECO:0000313" key="4">
    <source>
        <dbReference type="Proteomes" id="UP001194468"/>
    </source>
</evidence>
<dbReference type="GO" id="GO:0005524">
    <property type="term" value="F:ATP binding"/>
    <property type="evidence" value="ECO:0007669"/>
    <property type="project" value="InterPro"/>
</dbReference>
<dbReference type="InterPro" id="IPR008271">
    <property type="entry name" value="Ser/Thr_kinase_AS"/>
</dbReference>
<keyword evidence="3" id="KW-0808">Transferase</keyword>
<keyword evidence="3" id="KW-0418">Kinase</keyword>